<dbReference type="InterPro" id="IPR041583">
    <property type="entry name" value="TetR_C_31"/>
</dbReference>
<dbReference type="InterPro" id="IPR009057">
    <property type="entry name" value="Homeodomain-like_sf"/>
</dbReference>
<evidence type="ECO:0000256" key="3">
    <source>
        <dbReference type="ARBA" id="ARBA00023163"/>
    </source>
</evidence>
<dbReference type="Gene3D" id="1.10.357.10">
    <property type="entry name" value="Tetracycline Repressor, domain 2"/>
    <property type="match status" value="1"/>
</dbReference>
<dbReference type="PROSITE" id="PS50977">
    <property type="entry name" value="HTH_TETR_2"/>
    <property type="match status" value="1"/>
</dbReference>
<dbReference type="PANTHER" id="PTHR30055">
    <property type="entry name" value="HTH-TYPE TRANSCRIPTIONAL REGULATOR RUTR"/>
    <property type="match status" value="1"/>
</dbReference>
<keyword evidence="1" id="KW-0805">Transcription regulation</keyword>
<accession>A0ABW3EUS6</accession>
<evidence type="ECO:0000256" key="1">
    <source>
        <dbReference type="ARBA" id="ARBA00023015"/>
    </source>
</evidence>
<reference evidence="7" key="1">
    <citation type="journal article" date="2019" name="Int. J. Syst. Evol. Microbiol.">
        <title>The Global Catalogue of Microorganisms (GCM) 10K type strain sequencing project: providing services to taxonomists for standard genome sequencing and annotation.</title>
        <authorList>
            <consortium name="The Broad Institute Genomics Platform"/>
            <consortium name="The Broad Institute Genome Sequencing Center for Infectious Disease"/>
            <person name="Wu L."/>
            <person name="Ma J."/>
        </authorList>
    </citation>
    <scope>NUCLEOTIDE SEQUENCE [LARGE SCALE GENOMIC DNA]</scope>
    <source>
        <strain evidence="7">JCM 31202</strain>
    </source>
</reference>
<comment type="caution">
    <text evidence="6">The sequence shown here is derived from an EMBL/GenBank/DDBJ whole genome shotgun (WGS) entry which is preliminary data.</text>
</comment>
<dbReference type="Pfam" id="PF00440">
    <property type="entry name" value="TetR_N"/>
    <property type="match status" value="1"/>
</dbReference>
<dbReference type="RefSeq" id="WP_378302628.1">
    <property type="nucleotide sequence ID" value="NZ_JBHTJA010000060.1"/>
</dbReference>
<evidence type="ECO:0000313" key="7">
    <source>
        <dbReference type="Proteomes" id="UP001596972"/>
    </source>
</evidence>
<dbReference type="PRINTS" id="PR00455">
    <property type="entry name" value="HTHTETR"/>
</dbReference>
<evidence type="ECO:0000259" key="5">
    <source>
        <dbReference type="PROSITE" id="PS50977"/>
    </source>
</evidence>
<dbReference type="Pfam" id="PF17940">
    <property type="entry name" value="TetR_C_31"/>
    <property type="match status" value="1"/>
</dbReference>
<dbReference type="SUPFAM" id="SSF48498">
    <property type="entry name" value="Tetracyclin repressor-like, C-terminal domain"/>
    <property type="match status" value="1"/>
</dbReference>
<dbReference type="InterPro" id="IPR050109">
    <property type="entry name" value="HTH-type_TetR-like_transc_reg"/>
</dbReference>
<sequence length="194" mass="20249">MTSPAAARGQEVRRRLLGAAIELIPELGWSAVSTRVLADRAGVTPSAVHYHYPSLTALLNEAAAGCLREVLDGAWSALDGARTADDVFDAVLGSVDRYTGDDPVSLLAIEACLAATRDPELRDLIREVFAEYRRGLARLLGERGVPAPEATASVLTAAVDGLLLHRGIGAGGDAADRAAVASVLRRLAGNGEAR</sequence>
<proteinExistence type="predicted"/>
<protein>
    <submittedName>
        <fullName evidence="6">TetR/AcrR family transcriptional regulator</fullName>
    </submittedName>
</protein>
<organism evidence="6 7">
    <name type="scientific">Actinomadura sediminis</name>
    <dbReference type="NCBI Taxonomy" id="1038904"/>
    <lineage>
        <taxon>Bacteria</taxon>
        <taxon>Bacillati</taxon>
        <taxon>Actinomycetota</taxon>
        <taxon>Actinomycetes</taxon>
        <taxon>Streptosporangiales</taxon>
        <taxon>Thermomonosporaceae</taxon>
        <taxon>Actinomadura</taxon>
    </lineage>
</organism>
<dbReference type="Proteomes" id="UP001596972">
    <property type="component" value="Unassembled WGS sequence"/>
</dbReference>
<dbReference type="SUPFAM" id="SSF46689">
    <property type="entry name" value="Homeodomain-like"/>
    <property type="match status" value="1"/>
</dbReference>
<evidence type="ECO:0000313" key="6">
    <source>
        <dbReference type="EMBL" id="MFD0903625.1"/>
    </source>
</evidence>
<evidence type="ECO:0000256" key="4">
    <source>
        <dbReference type="PROSITE-ProRule" id="PRU00335"/>
    </source>
</evidence>
<name>A0ABW3EUS6_9ACTN</name>
<dbReference type="InterPro" id="IPR001647">
    <property type="entry name" value="HTH_TetR"/>
</dbReference>
<feature type="DNA-binding region" description="H-T-H motif" evidence="4">
    <location>
        <begin position="33"/>
        <end position="52"/>
    </location>
</feature>
<evidence type="ECO:0000256" key="2">
    <source>
        <dbReference type="ARBA" id="ARBA00023125"/>
    </source>
</evidence>
<keyword evidence="3" id="KW-0804">Transcription</keyword>
<keyword evidence="7" id="KW-1185">Reference proteome</keyword>
<gene>
    <name evidence="6" type="ORF">ACFQ11_24755</name>
</gene>
<dbReference type="PANTHER" id="PTHR30055:SF234">
    <property type="entry name" value="HTH-TYPE TRANSCRIPTIONAL REGULATOR BETI"/>
    <property type="match status" value="1"/>
</dbReference>
<keyword evidence="2 4" id="KW-0238">DNA-binding</keyword>
<dbReference type="EMBL" id="JBHTJA010000060">
    <property type="protein sequence ID" value="MFD0903625.1"/>
    <property type="molecule type" value="Genomic_DNA"/>
</dbReference>
<feature type="domain" description="HTH tetR-type" evidence="5">
    <location>
        <begin position="10"/>
        <end position="70"/>
    </location>
</feature>
<dbReference type="InterPro" id="IPR036271">
    <property type="entry name" value="Tet_transcr_reg_TetR-rel_C_sf"/>
</dbReference>